<keyword evidence="6" id="KW-1185">Reference proteome</keyword>
<feature type="region of interest" description="Disordered" evidence="3">
    <location>
        <begin position="242"/>
        <end position="263"/>
    </location>
</feature>
<evidence type="ECO:0000256" key="2">
    <source>
        <dbReference type="PIRSR" id="PIRSR600246-3"/>
    </source>
</evidence>
<dbReference type="AlphaFoldDB" id="A0A0D1Z0Q5"/>
<dbReference type="RefSeq" id="XP_016216411.1">
    <property type="nucleotide sequence ID" value="XM_016356105.1"/>
</dbReference>
<feature type="compositionally biased region" description="Low complexity" evidence="3">
    <location>
        <begin position="415"/>
        <end position="433"/>
    </location>
</feature>
<feature type="active site" description="Nucleophile" evidence="1">
    <location>
        <position position="506"/>
    </location>
</feature>
<feature type="compositionally biased region" description="Low complexity" evidence="3">
    <location>
        <begin position="338"/>
        <end position="349"/>
    </location>
</feature>
<evidence type="ECO:0000256" key="3">
    <source>
        <dbReference type="SAM" id="MobiDB-lite"/>
    </source>
</evidence>
<dbReference type="STRING" id="253628.A0A0D1Z0Q5"/>
<dbReference type="VEuPathDB" id="FungiDB:PV09_02972"/>
<dbReference type="GO" id="GO:0051604">
    <property type="term" value="P:protein maturation"/>
    <property type="evidence" value="ECO:0007669"/>
    <property type="project" value="TreeGrafter"/>
</dbReference>
<dbReference type="InterPro" id="IPR037464">
    <property type="entry name" value="Taspase1"/>
</dbReference>
<dbReference type="FunFam" id="3.60.20.30:FF:000007">
    <property type="entry name" value="Similar to threonine aspartase"/>
    <property type="match status" value="1"/>
</dbReference>
<feature type="site" description="Cleavage; by autolysis" evidence="2">
    <location>
        <begin position="505"/>
        <end position="506"/>
    </location>
</feature>
<evidence type="ECO:0000313" key="6">
    <source>
        <dbReference type="Proteomes" id="UP000053259"/>
    </source>
</evidence>
<keyword evidence="4" id="KW-0732">Signal</keyword>
<dbReference type="GO" id="GO:0005737">
    <property type="term" value="C:cytoplasm"/>
    <property type="evidence" value="ECO:0007669"/>
    <property type="project" value="TreeGrafter"/>
</dbReference>
<proteinExistence type="predicted"/>
<sequence>MLVLKVILIPLTICFRRSLVSSLRHGVLRRLSRSISTELIITSHSIPLRRISHSSRSFVFRIMKRHRNKHRAVDDVYTIVVHAGAGYHSVANQDLHLMACSDACKAGMAVLRAGGTAVDAVEIAVKVLEDREITNAGYGSNLAMDGVVECDALIVDHMGRSGAVGACPQIKNPISLARMVLDKSLVQLTLRRVPPNLLVGLGAVDFASEAGIPILPYDALVSPGARERWLRWSKDLERAEFKKRQQERESPWQFQYQRRPADPMQRDLHDNAARKAHADSMLRHANKRARTSESSPSSAGALNATSRWAFHMPQSTAAQNEHSETSEGDEGYIDVHDSPGSMTKPSSSSLINSSQDFRSLLTLSETSVVEEFAPSIEGSFDDRGDEDLIDDPSLLTFEQRAKQVEEANDSEDTVSTNSTLQLPSLSPSPTSGSITERDRPIICTAETISFKNRVQSESYKIPESVQPLVSTTFPAPETPSLPRASSLNLDSQTLPQLRQEDNITDTVGAIAVDKFGNIACGASSGGIGMKHRGRVGPAALVGVGAAVVPVHPNDKSKTCISCVTSGTGEHMGTTLAASVCADRLYSSMQKSKEGPLEPVPEEAVLRGFIEREFMMHPSVKNSNSTGAIGIISLKKSRDGLYLYFAHNTDSFALASMCSEDEEPVTAMSRTKGNASIAEGARSMRIRHKNT</sequence>
<feature type="region of interest" description="Disordered" evidence="3">
    <location>
        <begin position="403"/>
        <end position="438"/>
    </location>
</feature>
<feature type="region of interest" description="Disordered" evidence="3">
    <location>
        <begin position="315"/>
        <end position="351"/>
    </location>
</feature>
<dbReference type="GeneID" id="27310945"/>
<organism evidence="5 6">
    <name type="scientific">Verruconis gallopava</name>
    <dbReference type="NCBI Taxonomy" id="253628"/>
    <lineage>
        <taxon>Eukaryota</taxon>
        <taxon>Fungi</taxon>
        <taxon>Dikarya</taxon>
        <taxon>Ascomycota</taxon>
        <taxon>Pezizomycotina</taxon>
        <taxon>Dothideomycetes</taxon>
        <taxon>Pleosporomycetidae</taxon>
        <taxon>Venturiales</taxon>
        <taxon>Sympoventuriaceae</taxon>
        <taxon>Verruconis</taxon>
    </lineage>
</organism>
<dbReference type="PANTHER" id="PTHR10188:SF8">
    <property type="entry name" value="THREONINE ASPARTASE 1"/>
    <property type="match status" value="1"/>
</dbReference>
<dbReference type="OrthoDB" id="77601at2759"/>
<feature type="signal peptide" evidence="4">
    <location>
        <begin position="1"/>
        <end position="22"/>
    </location>
</feature>
<accession>A0A0D1Z0Q5</accession>
<dbReference type="Gene3D" id="3.60.20.30">
    <property type="entry name" value="(Glycosyl)asparaginase"/>
    <property type="match status" value="1"/>
</dbReference>
<name>A0A0D1Z0Q5_9PEZI</name>
<feature type="chain" id="PRO_5002247426" description="N-terminal nucleophile aminohydrolase" evidence="4">
    <location>
        <begin position="23"/>
        <end position="690"/>
    </location>
</feature>
<dbReference type="InterPro" id="IPR000246">
    <property type="entry name" value="Peptidase_T2"/>
</dbReference>
<gene>
    <name evidence="5" type="ORF">PV09_02972</name>
</gene>
<dbReference type="Proteomes" id="UP000053259">
    <property type="component" value="Unassembled WGS sequence"/>
</dbReference>
<dbReference type="HOGENOM" id="CLU_021603_5_2_1"/>
<evidence type="ECO:0008006" key="7">
    <source>
        <dbReference type="Google" id="ProtNLM"/>
    </source>
</evidence>
<dbReference type="EMBL" id="KN847535">
    <property type="protein sequence ID" value="KIW06542.1"/>
    <property type="molecule type" value="Genomic_DNA"/>
</dbReference>
<evidence type="ECO:0000313" key="5">
    <source>
        <dbReference type="EMBL" id="KIW06542.1"/>
    </source>
</evidence>
<dbReference type="Pfam" id="PF01112">
    <property type="entry name" value="Asparaginase_2"/>
    <property type="match status" value="2"/>
</dbReference>
<dbReference type="PANTHER" id="PTHR10188">
    <property type="entry name" value="L-ASPARAGINASE"/>
    <property type="match status" value="1"/>
</dbReference>
<dbReference type="CDD" id="cd04514">
    <property type="entry name" value="Taspase1_like"/>
    <property type="match status" value="2"/>
</dbReference>
<dbReference type="SUPFAM" id="SSF56235">
    <property type="entry name" value="N-terminal nucleophile aminohydrolases (Ntn hydrolases)"/>
    <property type="match status" value="1"/>
</dbReference>
<evidence type="ECO:0000256" key="4">
    <source>
        <dbReference type="SAM" id="SignalP"/>
    </source>
</evidence>
<dbReference type="InParanoid" id="A0A0D1Z0Q5"/>
<reference evidence="5 6" key="1">
    <citation type="submission" date="2015-01" db="EMBL/GenBank/DDBJ databases">
        <title>The Genome Sequence of Ochroconis gallopava CBS43764.</title>
        <authorList>
            <consortium name="The Broad Institute Genomics Platform"/>
            <person name="Cuomo C."/>
            <person name="de Hoog S."/>
            <person name="Gorbushina A."/>
            <person name="Stielow B."/>
            <person name="Teixiera M."/>
            <person name="Abouelleil A."/>
            <person name="Chapman S.B."/>
            <person name="Priest M."/>
            <person name="Young S.K."/>
            <person name="Wortman J."/>
            <person name="Nusbaum C."/>
            <person name="Birren B."/>
        </authorList>
    </citation>
    <scope>NUCLEOTIDE SEQUENCE [LARGE SCALE GENOMIC DNA]</scope>
    <source>
        <strain evidence="5 6">CBS 43764</strain>
    </source>
</reference>
<protein>
    <recommendedName>
        <fullName evidence="7">N-terminal nucleophile aminohydrolase</fullName>
    </recommendedName>
</protein>
<dbReference type="MEROPS" id="T02.004"/>
<evidence type="ECO:0000256" key="1">
    <source>
        <dbReference type="PIRSR" id="PIRSR600246-1"/>
    </source>
</evidence>
<dbReference type="InterPro" id="IPR029055">
    <property type="entry name" value="Ntn_hydrolases_N"/>
</dbReference>
<dbReference type="GO" id="GO:0004298">
    <property type="term" value="F:threonine-type endopeptidase activity"/>
    <property type="evidence" value="ECO:0007669"/>
    <property type="project" value="InterPro"/>
</dbReference>